<evidence type="ECO:0000313" key="3">
    <source>
        <dbReference type="Proteomes" id="UP001181693"/>
    </source>
</evidence>
<sequence length="93" mass="10682">MLLAFLFHINAEIWSVRAAWIFFQIVSYRKPNFFALTLREVVATLQDNVMSMLQRLKVTKAVVTFLRDGFTSSGSGGAFICILYVEDEMRNLI</sequence>
<evidence type="ECO:0000256" key="1">
    <source>
        <dbReference type="SAM" id="SignalP"/>
    </source>
</evidence>
<keyword evidence="3" id="KW-1185">Reference proteome</keyword>
<evidence type="ECO:0000313" key="2">
    <source>
        <dbReference type="EMBL" id="DBA17801.1"/>
    </source>
</evidence>
<comment type="caution">
    <text evidence="2">The sequence shown here is derived from an EMBL/GenBank/DDBJ whole genome shotgun (WGS) entry which is preliminary data.</text>
</comment>
<dbReference type="Proteomes" id="UP001181693">
    <property type="component" value="Unassembled WGS sequence"/>
</dbReference>
<proteinExistence type="predicted"/>
<reference evidence="2" key="1">
    <citation type="thesis" date="2020" institute="ProQuest LLC" country="789 East Eisenhower Parkway, Ann Arbor, MI, USA">
        <title>Comparative Genomics and Chromosome Evolution.</title>
        <authorList>
            <person name="Mudd A.B."/>
        </authorList>
    </citation>
    <scope>NUCLEOTIDE SEQUENCE</scope>
    <source>
        <strain evidence="2">1538</strain>
        <tissue evidence="2">Blood</tissue>
    </source>
</reference>
<name>A0AAV2ZMX5_PYXAD</name>
<protein>
    <submittedName>
        <fullName evidence="2">Uncharacterized protein</fullName>
    </submittedName>
</protein>
<keyword evidence="1" id="KW-0732">Signal</keyword>
<accession>A0AAV2ZMX5</accession>
<organism evidence="2 3">
    <name type="scientific">Pyxicephalus adspersus</name>
    <name type="common">African bullfrog</name>
    <dbReference type="NCBI Taxonomy" id="30357"/>
    <lineage>
        <taxon>Eukaryota</taxon>
        <taxon>Metazoa</taxon>
        <taxon>Chordata</taxon>
        <taxon>Craniata</taxon>
        <taxon>Vertebrata</taxon>
        <taxon>Euteleostomi</taxon>
        <taxon>Amphibia</taxon>
        <taxon>Batrachia</taxon>
        <taxon>Anura</taxon>
        <taxon>Neobatrachia</taxon>
        <taxon>Ranoidea</taxon>
        <taxon>Pyxicephalidae</taxon>
        <taxon>Pyxicephalinae</taxon>
        <taxon>Pyxicephalus</taxon>
    </lineage>
</organism>
<feature type="chain" id="PRO_5043562159" evidence="1">
    <location>
        <begin position="19"/>
        <end position="93"/>
    </location>
</feature>
<dbReference type="AlphaFoldDB" id="A0AAV2ZMX5"/>
<gene>
    <name evidence="2" type="ORF">GDO54_016123</name>
</gene>
<feature type="signal peptide" evidence="1">
    <location>
        <begin position="1"/>
        <end position="18"/>
    </location>
</feature>
<dbReference type="EMBL" id="DYDO01000009">
    <property type="protein sequence ID" value="DBA17801.1"/>
    <property type="molecule type" value="Genomic_DNA"/>
</dbReference>